<dbReference type="SUPFAM" id="SSF52540">
    <property type="entry name" value="P-loop containing nucleoside triphosphate hydrolases"/>
    <property type="match status" value="1"/>
</dbReference>
<dbReference type="InterPro" id="IPR040632">
    <property type="entry name" value="Sulfotransfer_4"/>
</dbReference>
<keyword evidence="1" id="KW-1133">Transmembrane helix</keyword>
<evidence type="ECO:0008006" key="4">
    <source>
        <dbReference type="Google" id="ProtNLM"/>
    </source>
</evidence>
<dbReference type="PANTHER" id="PTHR36978:SF4">
    <property type="entry name" value="P-LOOP CONTAINING NUCLEOSIDE TRIPHOSPHATE HYDROLASE PROTEIN"/>
    <property type="match status" value="1"/>
</dbReference>
<dbReference type="AlphaFoldDB" id="A0AAD7XJ59"/>
<keyword evidence="3" id="KW-1185">Reference proteome</keyword>
<keyword evidence="1" id="KW-0472">Membrane</keyword>
<dbReference type="Gene3D" id="3.40.50.300">
    <property type="entry name" value="P-loop containing nucleotide triphosphate hydrolases"/>
    <property type="match status" value="1"/>
</dbReference>
<keyword evidence="1" id="KW-0812">Transmembrane</keyword>
<evidence type="ECO:0000313" key="2">
    <source>
        <dbReference type="EMBL" id="KAJ8603973.1"/>
    </source>
</evidence>
<evidence type="ECO:0000256" key="1">
    <source>
        <dbReference type="SAM" id="Phobius"/>
    </source>
</evidence>
<name>A0AAD7XJ59_9STRA</name>
<gene>
    <name evidence="2" type="ORF">CTAYLR_003342</name>
</gene>
<dbReference type="Pfam" id="PF17784">
    <property type="entry name" value="Sulfotransfer_4"/>
    <property type="match status" value="1"/>
</dbReference>
<dbReference type="EMBL" id="JAQMWT010000341">
    <property type="protein sequence ID" value="KAJ8603973.1"/>
    <property type="molecule type" value="Genomic_DNA"/>
</dbReference>
<organism evidence="2 3">
    <name type="scientific">Chrysophaeum taylorii</name>
    <dbReference type="NCBI Taxonomy" id="2483200"/>
    <lineage>
        <taxon>Eukaryota</taxon>
        <taxon>Sar</taxon>
        <taxon>Stramenopiles</taxon>
        <taxon>Ochrophyta</taxon>
        <taxon>Pelagophyceae</taxon>
        <taxon>Pelagomonadales</taxon>
        <taxon>Pelagomonadaceae</taxon>
        <taxon>Chrysophaeum</taxon>
    </lineage>
</organism>
<dbReference type="PANTHER" id="PTHR36978">
    <property type="entry name" value="P-LOOP CONTAINING NUCLEOTIDE TRIPHOSPHATE HYDROLASE"/>
    <property type="match status" value="1"/>
</dbReference>
<accession>A0AAD7XJ59</accession>
<reference evidence="2" key="1">
    <citation type="submission" date="2023-01" db="EMBL/GenBank/DDBJ databases">
        <title>Metagenome sequencing of chrysophaentin producing Chrysophaeum taylorii.</title>
        <authorList>
            <person name="Davison J."/>
            <person name="Bewley C."/>
        </authorList>
    </citation>
    <scope>NUCLEOTIDE SEQUENCE</scope>
    <source>
        <strain evidence="2">NIES-1699</strain>
    </source>
</reference>
<feature type="transmembrane region" description="Helical" evidence="1">
    <location>
        <begin position="15"/>
        <end position="31"/>
    </location>
</feature>
<evidence type="ECO:0000313" key="3">
    <source>
        <dbReference type="Proteomes" id="UP001230188"/>
    </source>
</evidence>
<dbReference type="InterPro" id="IPR027417">
    <property type="entry name" value="P-loop_NTPase"/>
</dbReference>
<dbReference type="Proteomes" id="UP001230188">
    <property type="component" value="Unassembled WGS sequence"/>
</dbReference>
<protein>
    <recommendedName>
        <fullName evidence="4">Sulfotransferase</fullName>
    </recommendedName>
</protein>
<sequence length="358" mass="40228">MVEGNGHADAPKKRWLLAGVVATAGVLAALARPPAKADARALATTAKDWDLAAESLTRKNASMGRRAKPLVLVAGLSRTGTSSLQEALIALNLTVHHTYETITHHLDFWYYYLNGEIARPNVRALIEPLDVDAISDCWYAHLAPEILREYPDAKVILTTRDPTSWLRSYEAYIDNSDLYHWSRQIRRLVLSRFSRLLGLGTLFRTSGLIGPATGLDLDNLPVLMDVWHRIDRVIYGANTPNPLWRGAYERHNAYVRSLVPEDQLMEFSFGDTWTDLVRFLEIDVDTHFLRDKPFPRLNCVASKSCVSHVSAQLTATHERLATLVLVVVILLSLALVDIGHFTYFFAPPPRLLFPVVVR</sequence>
<comment type="caution">
    <text evidence="2">The sequence shown here is derived from an EMBL/GenBank/DDBJ whole genome shotgun (WGS) entry which is preliminary data.</text>
</comment>
<proteinExistence type="predicted"/>
<feature type="transmembrane region" description="Helical" evidence="1">
    <location>
        <begin position="320"/>
        <end position="346"/>
    </location>
</feature>